<evidence type="ECO:0000256" key="8">
    <source>
        <dbReference type="PIRNR" id="PIRNR000194"/>
    </source>
</evidence>
<dbReference type="InterPro" id="IPR001796">
    <property type="entry name" value="DHFR_dom"/>
</dbReference>
<gene>
    <name evidence="11" type="ORF">VRU48_00955</name>
</gene>
<evidence type="ECO:0000256" key="3">
    <source>
        <dbReference type="ARBA" id="ARBA00012856"/>
    </source>
</evidence>
<evidence type="ECO:0000256" key="7">
    <source>
        <dbReference type="ARBA" id="ARBA00025067"/>
    </source>
</evidence>
<dbReference type="RefSeq" id="WP_330106059.1">
    <property type="nucleotide sequence ID" value="NZ_JAZDQT010000001.1"/>
</dbReference>
<dbReference type="EMBL" id="JAZDQT010000001">
    <property type="protein sequence ID" value="MEE1943654.1"/>
    <property type="molecule type" value="Genomic_DNA"/>
</dbReference>
<comment type="caution">
    <text evidence="11">The sequence shown here is derived from an EMBL/GenBank/DDBJ whole genome shotgun (WGS) entry which is preliminary data.</text>
</comment>
<dbReference type="InterPro" id="IPR012259">
    <property type="entry name" value="DHFR"/>
</dbReference>
<dbReference type="PROSITE" id="PS51330">
    <property type="entry name" value="DHFR_2"/>
    <property type="match status" value="1"/>
</dbReference>
<evidence type="ECO:0000256" key="9">
    <source>
        <dbReference type="SAM" id="MobiDB-lite"/>
    </source>
</evidence>
<keyword evidence="6 8" id="KW-0560">Oxidoreductase</keyword>
<dbReference type="SUPFAM" id="SSF53597">
    <property type="entry name" value="Dihydrofolate reductase-like"/>
    <property type="match status" value="1"/>
</dbReference>
<comment type="pathway">
    <text evidence="1 8">Cofactor biosynthesis; tetrahydrofolate biosynthesis; 5,6,7,8-tetrahydrofolate from 7,8-dihydrofolate: step 1/1.</text>
</comment>
<comment type="function">
    <text evidence="7 8">Key enzyme in folate metabolism. Catalyzes an essential reaction for de novo glycine and purine synthesis, and for DNA precursor synthesis.</text>
</comment>
<evidence type="ECO:0000256" key="6">
    <source>
        <dbReference type="ARBA" id="ARBA00023002"/>
    </source>
</evidence>
<keyword evidence="12" id="KW-1185">Reference proteome</keyword>
<evidence type="ECO:0000256" key="5">
    <source>
        <dbReference type="ARBA" id="ARBA00022857"/>
    </source>
</evidence>
<dbReference type="CDD" id="cd00209">
    <property type="entry name" value="DHFR"/>
    <property type="match status" value="1"/>
</dbReference>
<dbReference type="Proteomes" id="UP001336835">
    <property type="component" value="Unassembled WGS sequence"/>
</dbReference>
<name>A0ABU7I2N6_9SPHI</name>
<evidence type="ECO:0000256" key="1">
    <source>
        <dbReference type="ARBA" id="ARBA00004903"/>
    </source>
</evidence>
<evidence type="ECO:0000259" key="10">
    <source>
        <dbReference type="PROSITE" id="PS51330"/>
    </source>
</evidence>
<feature type="compositionally biased region" description="Polar residues" evidence="9">
    <location>
        <begin position="152"/>
        <end position="162"/>
    </location>
</feature>
<dbReference type="GO" id="GO:0004146">
    <property type="term" value="F:dihydrofolate reductase activity"/>
    <property type="evidence" value="ECO:0007669"/>
    <property type="project" value="UniProtKB-EC"/>
</dbReference>
<organism evidence="11 12">
    <name type="scientific">Pedobacter albus</name>
    <dbReference type="NCBI Taxonomy" id="3113905"/>
    <lineage>
        <taxon>Bacteria</taxon>
        <taxon>Pseudomonadati</taxon>
        <taxon>Bacteroidota</taxon>
        <taxon>Sphingobacteriia</taxon>
        <taxon>Sphingobacteriales</taxon>
        <taxon>Sphingobacteriaceae</taxon>
        <taxon>Pedobacter</taxon>
    </lineage>
</organism>
<protein>
    <recommendedName>
        <fullName evidence="3 8">Dihydrofolate reductase</fullName>
        <ecNumber evidence="3 8">1.5.1.3</ecNumber>
    </recommendedName>
</protein>
<comment type="similarity">
    <text evidence="2 8">Belongs to the dihydrofolate reductase family.</text>
</comment>
<keyword evidence="5 8" id="KW-0521">NADP</keyword>
<feature type="region of interest" description="Disordered" evidence="9">
    <location>
        <begin position="139"/>
        <end position="162"/>
    </location>
</feature>
<accession>A0ABU7I2N6</accession>
<dbReference type="Pfam" id="PF00186">
    <property type="entry name" value="DHFR_1"/>
    <property type="match status" value="1"/>
</dbReference>
<dbReference type="EC" id="1.5.1.3" evidence="3 8"/>
<dbReference type="PRINTS" id="PR00070">
    <property type="entry name" value="DHFR"/>
</dbReference>
<dbReference type="PANTHER" id="PTHR48069:SF3">
    <property type="entry name" value="DIHYDROFOLATE REDUCTASE"/>
    <property type="match status" value="1"/>
</dbReference>
<evidence type="ECO:0000313" key="11">
    <source>
        <dbReference type="EMBL" id="MEE1943654.1"/>
    </source>
</evidence>
<sequence length="162" mass="18106">MNQLSIVVAIAENRAIGKNNQLLWHLPADLKHFKQITSGHTIIMGRKTYDSIGKPLPNRRNIVITRQNGLQLEGVEVVNSLSEALALCTAENEVFVIGGAEIYKAALPLTQKIYLTTVHQSFEADAFFPEINANEWAETEKESHSPDEKNALSYTFSTLQRL</sequence>
<feature type="domain" description="DHFR" evidence="10">
    <location>
        <begin position="3"/>
        <end position="161"/>
    </location>
</feature>
<comment type="catalytic activity">
    <reaction evidence="8">
        <text>(6S)-5,6,7,8-tetrahydrofolate + NADP(+) = 7,8-dihydrofolate + NADPH + H(+)</text>
        <dbReference type="Rhea" id="RHEA:15009"/>
        <dbReference type="ChEBI" id="CHEBI:15378"/>
        <dbReference type="ChEBI" id="CHEBI:57451"/>
        <dbReference type="ChEBI" id="CHEBI:57453"/>
        <dbReference type="ChEBI" id="CHEBI:57783"/>
        <dbReference type="ChEBI" id="CHEBI:58349"/>
        <dbReference type="EC" id="1.5.1.3"/>
    </reaction>
</comment>
<dbReference type="PIRSF" id="PIRSF000194">
    <property type="entry name" value="DHFR"/>
    <property type="match status" value="1"/>
</dbReference>
<evidence type="ECO:0000256" key="2">
    <source>
        <dbReference type="ARBA" id="ARBA00009539"/>
    </source>
</evidence>
<dbReference type="PANTHER" id="PTHR48069">
    <property type="entry name" value="DIHYDROFOLATE REDUCTASE"/>
    <property type="match status" value="1"/>
</dbReference>
<proteinExistence type="inferred from homology"/>
<feature type="compositionally biased region" description="Basic and acidic residues" evidence="9">
    <location>
        <begin position="139"/>
        <end position="150"/>
    </location>
</feature>
<keyword evidence="4 8" id="KW-0554">One-carbon metabolism</keyword>
<reference evidence="11 12" key="1">
    <citation type="submission" date="2024-01" db="EMBL/GenBank/DDBJ databases">
        <title>Pedobacter sp. nov., isolated from fresh soil.</title>
        <authorList>
            <person name="Le N.T.T."/>
        </authorList>
    </citation>
    <scope>NUCLEOTIDE SEQUENCE [LARGE SCALE GENOMIC DNA]</scope>
    <source>
        <strain evidence="11 12">KR3-3</strain>
    </source>
</reference>
<dbReference type="Gene3D" id="3.40.430.10">
    <property type="entry name" value="Dihydrofolate Reductase, subunit A"/>
    <property type="match status" value="1"/>
</dbReference>
<evidence type="ECO:0000256" key="4">
    <source>
        <dbReference type="ARBA" id="ARBA00022563"/>
    </source>
</evidence>
<evidence type="ECO:0000313" key="12">
    <source>
        <dbReference type="Proteomes" id="UP001336835"/>
    </source>
</evidence>
<dbReference type="InterPro" id="IPR024072">
    <property type="entry name" value="DHFR-like_dom_sf"/>
</dbReference>